<comment type="caution">
    <text evidence="2">The sequence shown here is derived from an EMBL/GenBank/DDBJ whole genome shotgun (WGS) entry which is preliminary data.</text>
</comment>
<evidence type="ECO:0000259" key="1">
    <source>
        <dbReference type="Pfam" id="PF19313"/>
    </source>
</evidence>
<feature type="domain" description="DUF5916" evidence="1">
    <location>
        <begin position="5"/>
        <end position="235"/>
    </location>
</feature>
<proteinExistence type="predicted"/>
<protein>
    <recommendedName>
        <fullName evidence="1">DUF5916 domain-containing protein</fullName>
    </recommendedName>
</protein>
<evidence type="ECO:0000313" key="3">
    <source>
        <dbReference type="Proteomes" id="UP000319836"/>
    </source>
</evidence>
<dbReference type="EMBL" id="VBPA01000057">
    <property type="protein sequence ID" value="TMQ72478.1"/>
    <property type="molecule type" value="Genomic_DNA"/>
</dbReference>
<evidence type="ECO:0000313" key="2">
    <source>
        <dbReference type="EMBL" id="TMQ72478.1"/>
    </source>
</evidence>
<organism evidence="2 3">
    <name type="scientific">Eiseniibacteriota bacterium</name>
    <dbReference type="NCBI Taxonomy" id="2212470"/>
    <lineage>
        <taxon>Bacteria</taxon>
        <taxon>Candidatus Eiseniibacteriota</taxon>
    </lineage>
</organism>
<sequence length="260" mass="29125">MNAAVGFLSPKFDVNDVGFMSYADIVNYHVGGGYKWTTPTKLHKYQDLLGAMFSSFDFAGDRTWGGVFLAGSTVFSNNYNENYNFAYNPQSISSRRSRGGPLMVNKPGFQLGNTFTTDSNHKLYWVLDTGTYMNPDPGSFDHWINPSIEVKPVSNVLVSVGPGFERTVEDAQYVTTIDDPTATSTFDKRYVFAHLEQKTLSASIRLNWAFSPRMSLLTYMQPLISTGAYTGYKSLALPRSYDFDLYTYTGGLPDFNFKSL</sequence>
<gene>
    <name evidence="2" type="ORF">E6K80_02695</name>
</gene>
<reference evidence="2 3" key="1">
    <citation type="journal article" date="2019" name="Nat. Microbiol.">
        <title>Mediterranean grassland soil C-N compound turnover is dependent on rainfall and depth, and is mediated by genomically divergent microorganisms.</title>
        <authorList>
            <person name="Diamond S."/>
            <person name="Andeer P.F."/>
            <person name="Li Z."/>
            <person name="Crits-Christoph A."/>
            <person name="Burstein D."/>
            <person name="Anantharaman K."/>
            <person name="Lane K.R."/>
            <person name="Thomas B.C."/>
            <person name="Pan C."/>
            <person name="Northen T.R."/>
            <person name="Banfield J.F."/>
        </authorList>
    </citation>
    <scope>NUCLEOTIDE SEQUENCE [LARGE SCALE GENOMIC DNA]</scope>
    <source>
        <strain evidence="2">WS_10</strain>
    </source>
</reference>
<dbReference type="Proteomes" id="UP000319836">
    <property type="component" value="Unassembled WGS sequence"/>
</dbReference>
<accession>A0A538U9A5</accession>
<dbReference type="InterPro" id="IPR045670">
    <property type="entry name" value="DUF5916"/>
</dbReference>
<name>A0A538U9A5_UNCEI</name>
<feature type="non-terminal residue" evidence="2">
    <location>
        <position position="260"/>
    </location>
</feature>
<dbReference type="Pfam" id="PF19313">
    <property type="entry name" value="DUF5916"/>
    <property type="match status" value="1"/>
</dbReference>
<dbReference type="AlphaFoldDB" id="A0A538U9A5"/>